<dbReference type="SMART" id="SM01196">
    <property type="entry name" value="FERM_C"/>
    <property type="match status" value="1"/>
</dbReference>
<feature type="active site" description="Phosphocysteine intermediate" evidence="20">
    <location>
        <position position="2276"/>
    </location>
</feature>
<dbReference type="GO" id="GO:0030027">
    <property type="term" value="C:lamellipodium"/>
    <property type="evidence" value="ECO:0007669"/>
    <property type="project" value="UniProtKB-SubCell"/>
</dbReference>
<keyword evidence="7" id="KW-0597">Phosphoprotein</keyword>
<comment type="catalytic activity">
    <reaction evidence="15 19">
        <text>O-phospho-L-tyrosyl-[protein] + H2O = L-tyrosyl-[protein] + phosphate</text>
        <dbReference type="Rhea" id="RHEA:10684"/>
        <dbReference type="Rhea" id="RHEA-COMP:10136"/>
        <dbReference type="Rhea" id="RHEA-COMP:20101"/>
        <dbReference type="ChEBI" id="CHEBI:15377"/>
        <dbReference type="ChEBI" id="CHEBI:43474"/>
        <dbReference type="ChEBI" id="CHEBI:46858"/>
        <dbReference type="ChEBI" id="CHEBI:61978"/>
        <dbReference type="EC" id="3.1.3.48"/>
    </reaction>
</comment>
<dbReference type="Ensembl" id="ENSAPLT00020006871.1">
    <property type="protein sequence ID" value="ENSAPLP00020006396.1"/>
    <property type="gene ID" value="ENSAPLG00020004642.1"/>
</dbReference>
<dbReference type="Gene3D" id="1.10.510.10">
    <property type="entry name" value="Transferase(Phosphotransferase) domain 1"/>
    <property type="match status" value="1"/>
</dbReference>
<keyword evidence="6 19" id="KW-0963">Cytoplasm</keyword>
<dbReference type="PROSITE" id="PS50106">
    <property type="entry name" value="PDZ"/>
    <property type="match status" value="5"/>
</dbReference>
<feature type="domain" description="KIND" evidence="28">
    <location>
        <begin position="3"/>
        <end position="187"/>
    </location>
</feature>
<dbReference type="SUPFAM" id="SSF52799">
    <property type="entry name" value="(Phosphotyrosine protein) phosphatases II"/>
    <property type="match status" value="1"/>
</dbReference>
<dbReference type="InterPro" id="IPR001478">
    <property type="entry name" value="PDZ"/>
</dbReference>
<dbReference type="FunFam" id="2.30.42.10:FF:000084">
    <property type="entry name" value="Tyrosine-protein phosphatase non-receptor type 13"/>
    <property type="match status" value="1"/>
</dbReference>
<feature type="binding site" evidence="21">
    <location>
        <begin position="2276"/>
        <end position="2282"/>
    </location>
    <ligand>
        <name>substrate</name>
    </ligand>
</feature>
<evidence type="ECO:0000256" key="11">
    <source>
        <dbReference type="ARBA" id="ARBA00023054"/>
    </source>
</evidence>
<feature type="coiled-coil region" evidence="22">
    <location>
        <begin position="443"/>
        <end position="470"/>
    </location>
</feature>
<feature type="domain" description="PDZ" evidence="27">
    <location>
        <begin position="1033"/>
        <end position="1119"/>
    </location>
</feature>
<keyword evidence="9 19" id="KW-0378">Hydrolase</keyword>
<dbReference type="EC" id="3.1.3.48" evidence="5 19"/>
<comment type="subunit">
    <text evidence="17">Interacts (via the first PDZ domain) with PLEKHA1 and PLEKHA2. Interacts (via the second PDZ domain) with TNFRSF6 (Fas receptor) (via C-terminus). Interacts (via the second PDZ domain) with TRIP6 (via the third LIM domain and C-terminus). Interacts (via the third PDZ domain) with NGFR (via C-terminal SVP motif) and PKN2 (via C-terminus). Interacts (via the second or fourth PDZ domains) with PDLIM4 (via C-terminus only or via combined C-terminus and LIM domain, but not LIM domain only). Found in a complex with PDLIM4 and TRIP6. Interacts with PDLIM4; this interaction results in dephosphorylation of SRC 'Tyr-419' by this protein leading to its inactivation. Interacts with BRD7. Interacts with RAPGEF6. Interacts with ARHGAP29. Interacts with PIK3R2; dephosphorylates PIK3R2. Interacts with FBXL2. Interacts (via the FERM domain) with ENTR1. Found in a complex with ENTR1, PTPN13 and GIT1.</text>
</comment>
<dbReference type="FunFam" id="3.10.20.90:FF:000082">
    <property type="entry name" value="Tyrosine-protein phosphatase non-receptor type 13"/>
    <property type="match status" value="1"/>
</dbReference>
<reference evidence="29" key="3">
    <citation type="submission" date="2025-09" db="UniProtKB">
        <authorList>
            <consortium name="Ensembl"/>
        </authorList>
    </citation>
    <scope>IDENTIFICATION</scope>
</reference>
<feature type="region of interest" description="Disordered" evidence="23">
    <location>
        <begin position="961"/>
        <end position="1026"/>
    </location>
</feature>
<evidence type="ECO:0000259" key="25">
    <source>
        <dbReference type="PROSITE" id="PS50056"/>
    </source>
</evidence>
<organism evidence="29 30">
    <name type="scientific">Anas platyrhynchos</name>
    <name type="common">Mallard</name>
    <name type="synonym">Anas boschas</name>
    <dbReference type="NCBI Taxonomy" id="8839"/>
    <lineage>
        <taxon>Eukaryota</taxon>
        <taxon>Metazoa</taxon>
        <taxon>Chordata</taxon>
        <taxon>Craniata</taxon>
        <taxon>Vertebrata</taxon>
        <taxon>Euteleostomi</taxon>
        <taxon>Archelosauria</taxon>
        <taxon>Archosauria</taxon>
        <taxon>Dinosauria</taxon>
        <taxon>Saurischia</taxon>
        <taxon>Theropoda</taxon>
        <taxon>Coelurosauria</taxon>
        <taxon>Aves</taxon>
        <taxon>Neognathae</taxon>
        <taxon>Galloanserae</taxon>
        <taxon>Anseriformes</taxon>
        <taxon>Anatidae</taxon>
        <taxon>Anatinae</taxon>
        <taxon>Anas</taxon>
    </lineage>
</organism>
<dbReference type="PIRSF" id="PIRSF000933">
    <property type="entry name" value="Tyr-Ptase_nr13"/>
    <property type="match status" value="1"/>
</dbReference>
<dbReference type="SUPFAM" id="SSF50156">
    <property type="entry name" value="PDZ domain-like"/>
    <property type="match status" value="5"/>
</dbReference>
<dbReference type="PROSITE" id="PS51377">
    <property type="entry name" value="KIND"/>
    <property type="match status" value="1"/>
</dbReference>
<evidence type="ECO:0000256" key="23">
    <source>
        <dbReference type="SAM" id="MobiDB-lite"/>
    </source>
</evidence>
<evidence type="ECO:0000256" key="14">
    <source>
        <dbReference type="ARBA" id="ARBA00023273"/>
    </source>
</evidence>
<dbReference type="InterPro" id="IPR011993">
    <property type="entry name" value="PH-like_dom_sf"/>
</dbReference>
<dbReference type="InterPro" id="IPR052074">
    <property type="entry name" value="NonRcpt_TyrProt_Phosphatase"/>
</dbReference>
<dbReference type="PROSITE" id="PS50057">
    <property type="entry name" value="FERM_3"/>
    <property type="match status" value="1"/>
</dbReference>
<feature type="binding site" evidence="21">
    <location>
        <position position="2246"/>
    </location>
    <ligand>
        <name>substrate</name>
    </ligand>
</feature>
<evidence type="ECO:0000256" key="7">
    <source>
        <dbReference type="ARBA" id="ARBA00022553"/>
    </source>
</evidence>
<dbReference type="CDD" id="cd06697">
    <property type="entry name" value="PDZ5_PTPN13-like"/>
    <property type="match status" value="1"/>
</dbReference>
<dbReference type="CDD" id="cd14473">
    <property type="entry name" value="FERM_B-lobe"/>
    <property type="match status" value="1"/>
</dbReference>
<dbReference type="Pfam" id="PF16599">
    <property type="entry name" value="PTN13_u3"/>
    <property type="match status" value="1"/>
</dbReference>
<dbReference type="SUPFAM" id="SSF47031">
    <property type="entry name" value="Second domain of FERM"/>
    <property type="match status" value="1"/>
</dbReference>
<feature type="compositionally biased region" description="Basic and acidic residues" evidence="23">
    <location>
        <begin position="1593"/>
        <end position="1606"/>
    </location>
</feature>
<dbReference type="SUPFAM" id="SSF54236">
    <property type="entry name" value="Ubiquitin-like"/>
    <property type="match status" value="1"/>
</dbReference>
<dbReference type="CDD" id="cd23072">
    <property type="entry name" value="PDZ1_PTPN13-like"/>
    <property type="match status" value="1"/>
</dbReference>
<keyword evidence="13" id="KW-0539">Nucleus</keyword>
<evidence type="ECO:0000259" key="27">
    <source>
        <dbReference type="PROSITE" id="PS50106"/>
    </source>
</evidence>
<feature type="compositionally biased region" description="Polar residues" evidence="23">
    <location>
        <begin position="1212"/>
        <end position="1229"/>
    </location>
</feature>
<dbReference type="InterPro" id="IPR029021">
    <property type="entry name" value="Prot-tyrosine_phosphatase-like"/>
</dbReference>
<dbReference type="InterPro" id="IPR003595">
    <property type="entry name" value="Tyr_Pase_cat"/>
</dbReference>
<evidence type="ECO:0000256" key="2">
    <source>
        <dbReference type="ARBA" id="ARBA00004245"/>
    </source>
</evidence>
<dbReference type="GO" id="GO:0005634">
    <property type="term" value="C:nucleus"/>
    <property type="evidence" value="ECO:0007669"/>
    <property type="project" value="UniProtKB-SubCell"/>
</dbReference>
<dbReference type="InterPro" id="IPR000387">
    <property type="entry name" value="Tyr_Pase_dom"/>
</dbReference>
<dbReference type="SUPFAM" id="SSF50729">
    <property type="entry name" value="PH domain-like"/>
    <property type="match status" value="1"/>
</dbReference>
<dbReference type="InterPro" id="IPR019748">
    <property type="entry name" value="FERM_central"/>
</dbReference>
<reference evidence="29" key="1">
    <citation type="submission" date="2019-08" db="EMBL/GenBank/DDBJ databases">
        <title>Three high-quality genomes provides insights into domestication of ducks.</title>
        <authorList>
            <person name="Hou Z.C."/>
            <person name="Zhu F."/>
            <person name="Yin Z.T."/>
            <person name="Zhang F."/>
        </authorList>
    </citation>
    <scope>NUCLEOTIDE SEQUENCE [LARGE SCALE GENOMIC DNA]</scope>
</reference>
<dbReference type="Pfam" id="PF00373">
    <property type="entry name" value="FERM_M"/>
    <property type="match status" value="1"/>
</dbReference>
<comment type="subcellular location">
    <subcellularLocation>
        <location evidence="3">Cell projection</location>
        <location evidence="3">Lamellipodium</location>
    </subcellularLocation>
    <subcellularLocation>
        <location evidence="2 19">Cytoplasm</location>
        <location evidence="2 19">Cytoskeleton</location>
    </subcellularLocation>
    <subcellularLocation>
        <location evidence="1">Nucleus</location>
    </subcellularLocation>
</comment>
<evidence type="ECO:0000256" key="19">
    <source>
        <dbReference type="PIRNR" id="PIRNR000933"/>
    </source>
</evidence>
<comment type="similarity">
    <text evidence="4 19">Belongs to the protein-tyrosine phosphatase family. Non-receptor class subfamily.</text>
</comment>
<dbReference type="CDD" id="cd06792">
    <property type="entry name" value="PDZ2-PTPN13_FRMPD2-like"/>
    <property type="match status" value="1"/>
</dbReference>
<evidence type="ECO:0000256" key="8">
    <source>
        <dbReference type="ARBA" id="ARBA00022737"/>
    </source>
</evidence>
<dbReference type="GO" id="GO:0036312">
    <property type="term" value="F:phosphatidylinositol 3-kinase regulatory subunit binding"/>
    <property type="evidence" value="ECO:0007669"/>
    <property type="project" value="TreeGrafter"/>
</dbReference>
<evidence type="ECO:0000256" key="3">
    <source>
        <dbReference type="ARBA" id="ARBA00004510"/>
    </source>
</evidence>
<feature type="region of interest" description="Disordered" evidence="23">
    <location>
        <begin position="1543"/>
        <end position="1643"/>
    </location>
</feature>
<dbReference type="InterPro" id="IPR018980">
    <property type="entry name" value="FERM_PH-like_C"/>
</dbReference>
<dbReference type="GO" id="GO:0004725">
    <property type="term" value="F:protein tyrosine phosphatase activity"/>
    <property type="evidence" value="ECO:0007669"/>
    <property type="project" value="UniProtKB-UniRule"/>
</dbReference>
<evidence type="ECO:0000256" key="4">
    <source>
        <dbReference type="ARBA" id="ARBA00009649"/>
    </source>
</evidence>
<dbReference type="PROSITE" id="PS50056">
    <property type="entry name" value="TYR_PHOSPHATASE_2"/>
    <property type="match status" value="1"/>
</dbReference>
<keyword evidence="14" id="KW-0966">Cell projection</keyword>
<dbReference type="Pfam" id="PF09380">
    <property type="entry name" value="FERM_C"/>
    <property type="match status" value="1"/>
</dbReference>
<dbReference type="Gene3D" id="3.10.20.90">
    <property type="entry name" value="Phosphatidylinositol 3-kinase Catalytic Subunit, Chain A, domain 1"/>
    <property type="match status" value="1"/>
</dbReference>
<dbReference type="PANTHER" id="PTHR46900">
    <property type="entry name" value="TYROSINE-PROTEIN PHOSPHATASE NON-RECEPTOR TYPE 13"/>
    <property type="match status" value="1"/>
</dbReference>
<proteinExistence type="inferred from homology"/>
<dbReference type="Gene3D" id="1.20.80.10">
    <property type="match status" value="1"/>
</dbReference>
<dbReference type="PRINTS" id="PR00700">
    <property type="entry name" value="PRTYPHPHTASE"/>
</dbReference>
<dbReference type="SMART" id="SM00750">
    <property type="entry name" value="KIND"/>
    <property type="match status" value="1"/>
</dbReference>
<feature type="domain" description="FERM" evidence="26">
    <location>
        <begin position="542"/>
        <end position="842"/>
    </location>
</feature>
<feature type="domain" description="Tyrosine specific protein phosphatases" evidence="25">
    <location>
        <begin position="2257"/>
        <end position="2326"/>
    </location>
</feature>
<dbReference type="FunFam" id="2.30.42.10:FF:000174">
    <property type="entry name" value="Tyrosine-protein phosphatase non-receptor type 13"/>
    <property type="match status" value="1"/>
</dbReference>
<dbReference type="InterPro" id="IPR000299">
    <property type="entry name" value="FERM_domain"/>
</dbReference>
<feature type="region of interest" description="Disordered" evidence="23">
    <location>
        <begin position="1982"/>
        <end position="2013"/>
    </location>
</feature>
<reference evidence="29" key="2">
    <citation type="submission" date="2025-08" db="UniProtKB">
        <authorList>
            <consortium name="Ensembl"/>
        </authorList>
    </citation>
    <scope>IDENTIFICATION</scope>
</reference>
<evidence type="ECO:0000256" key="18">
    <source>
        <dbReference type="ARBA" id="ARBA00072465"/>
    </source>
</evidence>
<feature type="domain" description="Tyrosine-protein phosphatase" evidence="24">
    <location>
        <begin position="2081"/>
        <end position="2335"/>
    </location>
</feature>
<dbReference type="PRINTS" id="PR00935">
    <property type="entry name" value="BAND41"/>
</dbReference>
<feature type="compositionally biased region" description="Polar residues" evidence="23">
    <location>
        <begin position="998"/>
        <end position="1025"/>
    </location>
</feature>
<dbReference type="PROSITE" id="PS50055">
    <property type="entry name" value="TYR_PHOSPHATASE_PTP"/>
    <property type="match status" value="1"/>
</dbReference>
<dbReference type="CDD" id="cd17195">
    <property type="entry name" value="FERM_F1_PTPN13"/>
    <property type="match status" value="1"/>
</dbReference>
<dbReference type="FunFam" id="1.10.510.10:FF:000242">
    <property type="entry name" value="Tyrosine-protein phosphatase non-receptor type 13"/>
    <property type="match status" value="1"/>
</dbReference>
<dbReference type="Gene3D" id="2.30.42.10">
    <property type="match status" value="5"/>
</dbReference>
<feature type="region of interest" description="Disordered" evidence="23">
    <location>
        <begin position="1120"/>
        <end position="1292"/>
    </location>
</feature>
<feature type="binding site" evidence="21">
    <location>
        <position position="2320"/>
    </location>
    <ligand>
        <name>substrate</name>
    </ligand>
</feature>
<evidence type="ECO:0000313" key="29">
    <source>
        <dbReference type="Ensembl" id="ENSAPLP00020006396.1"/>
    </source>
</evidence>
<feature type="domain" description="PDZ" evidence="27">
    <location>
        <begin position="1697"/>
        <end position="1778"/>
    </location>
</feature>
<accession>A0A8B9R8N8</accession>
<evidence type="ECO:0000256" key="10">
    <source>
        <dbReference type="ARBA" id="ARBA00022912"/>
    </source>
</evidence>
<dbReference type="Pfam" id="PF00102">
    <property type="entry name" value="Y_phosphatase"/>
    <property type="match status" value="1"/>
</dbReference>
<dbReference type="SMART" id="SM00404">
    <property type="entry name" value="PTPc_motif"/>
    <property type="match status" value="1"/>
</dbReference>
<dbReference type="Gene3D" id="3.90.190.10">
    <property type="entry name" value="Protein tyrosine phosphatase superfamily"/>
    <property type="match status" value="1"/>
</dbReference>
<feature type="compositionally biased region" description="Polar residues" evidence="23">
    <location>
        <begin position="1183"/>
        <end position="1202"/>
    </location>
</feature>
<dbReference type="CDD" id="cd06695">
    <property type="entry name" value="PDZ3_PTPN13_FRMPD2-like"/>
    <property type="match status" value="1"/>
</dbReference>
<dbReference type="Pfam" id="PF00595">
    <property type="entry name" value="PDZ"/>
    <property type="match status" value="5"/>
</dbReference>
<dbReference type="FunFam" id="2.30.29.30:FF:000107">
    <property type="entry name" value="Tyrosine-protein phosphatase non-receptor type 13"/>
    <property type="match status" value="1"/>
</dbReference>
<protein>
    <recommendedName>
        <fullName evidence="18 19">Tyrosine-protein phosphatase non-receptor type 13</fullName>
        <ecNumber evidence="5 19">3.1.3.48</ecNumber>
    </recommendedName>
</protein>
<evidence type="ECO:0000259" key="24">
    <source>
        <dbReference type="PROSITE" id="PS50055"/>
    </source>
</evidence>
<comment type="function">
    <text evidence="19">Regulates negatively FAS-induced apoptosis and NGFR-mediated pro-apoptotic signaling.</text>
</comment>
<evidence type="ECO:0000256" key="22">
    <source>
        <dbReference type="SAM" id="Coils"/>
    </source>
</evidence>
<evidence type="ECO:0000256" key="9">
    <source>
        <dbReference type="ARBA" id="ARBA00022801"/>
    </source>
</evidence>
<evidence type="ECO:0000256" key="13">
    <source>
        <dbReference type="ARBA" id="ARBA00023242"/>
    </source>
</evidence>
<dbReference type="FunFam" id="1.20.80.10:FF:000011">
    <property type="entry name" value="Tyrosine-protein phosphatase non-receptor type 13"/>
    <property type="match status" value="1"/>
</dbReference>
<dbReference type="CDD" id="cd14597">
    <property type="entry name" value="PTPc-N13"/>
    <property type="match status" value="1"/>
</dbReference>
<keyword evidence="12 19" id="KW-0206">Cytoskeleton</keyword>
<dbReference type="SMART" id="SM00194">
    <property type="entry name" value="PTPc"/>
    <property type="match status" value="1"/>
</dbReference>
<dbReference type="FunFam" id="2.30.42.10:FF:000086">
    <property type="entry name" value="Tyrosine-protein phosphatase non-receptor type 13"/>
    <property type="match status" value="1"/>
</dbReference>
<evidence type="ECO:0000256" key="15">
    <source>
        <dbReference type="ARBA" id="ARBA00051722"/>
    </source>
</evidence>
<dbReference type="FunFam" id="2.30.42.10:FF:000105">
    <property type="entry name" value="Tyrosine-protein phosphatase non-receptor type 13"/>
    <property type="match status" value="1"/>
</dbReference>
<dbReference type="InterPro" id="IPR036034">
    <property type="entry name" value="PDZ_sf"/>
</dbReference>
<dbReference type="InterPro" id="IPR029071">
    <property type="entry name" value="Ubiquitin-like_domsf"/>
</dbReference>
<keyword evidence="10 19" id="KW-0904">Protein phosphatase</keyword>
<evidence type="ECO:0000256" key="12">
    <source>
        <dbReference type="ARBA" id="ARBA00023212"/>
    </source>
</evidence>
<dbReference type="InterPro" id="IPR011019">
    <property type="entry name" value="KIND_dom"/>
</dbReference>
<evidence type="ECO:0000313" key="30">
    <source>
        <dbReference type="Proteomes" id="UP000694400"/>
    </source>
</evidence>
<name>A0A8B9R8N8_ANAPL</name>
<evidence type="ECO:0000259" key="28">
    <source>
        <dbReference type="PROSITE" id="PS51377"/>
    </source>
</evidence>
<evidence type="ECO:0000256" key="16">
    <source>
        <dbReference type="ARBA" id="ARBA00058792"/>
    </source>
</evidence>
<dbReference type="GO" id="GO:0005856">
    <property type="term" value="C:cytoskeleton"/>
    <property type="evidence" value="ECO:0007669"/>
    <property type="project" value="UniProtKB-SubCell"/>
</dbReference>
<evidence type="ECO:0000256" key="5">
    <source>
        <dbReference type="ARBA" id="ARBA00013064"/>
    </source>
</evidence>
<evidence type="ECO:0000256" key="6">
    <source>
        <dbReference type="ARBA" id="ARBA00022490"/>
    </source>
</evidence>
<dbReference type="InterPro" id="IPR012153">
    <property type="entry name" value="PTPN13"/>
</dbReference>
<evidence type="ECO:0000256" key="20">
    <source>
        <dbReference type="PIRSR" id="PIRSR000933-50"/>
    </source>
</evidence>
<dbReference type="PANTHER" id="PTHR46900:SF1">
    <property type="entry name" value="TYROSINE-PROTEIN PHOSPHATASE NON-RECEPTOR TYPE 13"/>
    <property type="match status" value="1"/>
</dbReference>
<dbReference type="Pfam" id="PF09379">
    <property type="entry name" value="FERM_N"/>
    <property type="match status" value="1"/>
</dbReference>
<dbReference type="InterPro" id="IPR014352">
    <property type="entry name" value="FERM/acyl-CoA-bd_prot_sf"/>
</dbReference>
<feature type="domain" description="PDZ" evidence="27">
    <location>
        <begin position="1792"/>
        <end position="1875"/>
    </location>
</feature>
<feature type="domain" description="PDZ" evidence="27">
    <location>
        <begin position="1447"/>
        <end position="1535"/>
    </location>
</feature>
<evidence type="ECO:0000259" key="26">
    <source>
        <dbReference type="PROSITE" id="PS50057"/>
    </source>
</evidence>
<dbReference type="Proteomes" id="UP000694400">
    <property type="component" value="Chromosome 4"/>
</dbReference>
<feature type="domain" description="PDZ" evidence="27">
    <location>
        <begin position="1308"/>
        <end position="1398"/>
    </location>
</feature>
<dbReference type="GO" id="GO:0005737">
    <property type="term" value="C:cytoplasm"/>
    <property type="evidence" value="ECO:0007669"/>
    <property type="project" value="UniProtKB-UniRule"/>
</dbReference>
<dbReference type="InterPro" id="IPR019749">
    <property type="entry name" value="Band_41_domain"/>
</dbReference>
<keyword evidence="11 22" id="KW-0175">Coiled coil</keyword>
<dbReference type="CDD" id="cd06696">
    <property type="entry name" value="PDZ4_PTPN13-like"/>
    <property type="match status" value="1"/>
</dbReference>
<evidence type="ECO:0000256" key="17">
    <source>
        <dbReference type="ARBA" id="ARBA00065356"/>
    </source>
</evidence>
<dbReference type="Gene3D" id="2.30.29.30">
    <property type="entry name" value="Pleckstrin-homology domain (PH domain)/Phosphotyrosine-binding domain (PTB)"/>
    <property type="match status" value="1"/>
</dbReference>
<sequence>MHVSLAEALEVRGGPLQEEEIWAILNQSAESLQELFRKADPTALGFIISPWSLLLLPSGSVSFTDDNVSQQDLRAFTAPEVLQNQSLSSLSDVEKVHIYSLGMTLFWGADHEVPQSQPIKLGDHLNSILLGMCEDVIYARVSVRTVLDACSAHIRNSNCAPSFSYVKQLVRLVLGSLSGMDQLACNGDKKLQPDRSQAIRERLRGKGLPTGKSLVVDADDGHKTHFSQQTMLNKGLSKSMGFLSIRGTQGEEEFFQGISSDYNSGQEDAFCPHRCKTNEFEKKGHLHTDAAPRRKVWASSTDLLCTTDKATERDHAGDSHRHGHQCETFTVRTSTTTRNKEARYSDGSIALDVFGPQKLDQTRHVPETSTSAAISSAFDRIRERQKKLQLLREAMNVEEPLRRYKSYHSDVYSTSSESPSVISSEPDFRQGKTCHETSFEGNLISQEVMLKRQEEEMMQLQARMALRQSRPNLYPGDAIRSSMLDITRDPLREIALETAMTQRKLRNFFGPEFVKMTIEPFISLDLPKSILTKKGKNDDTRRKVNVMLLSGQKLELTCDTKTICKDVFDMVVAHIGLVEHHLFGLATLRDNEFFFVDPDIKLSKVAPEGWKEEPKKKNKPPVNFTLFFRIKFFVDDVSLIQHTLTCHQYYLQLRKDILEDRMHCDDETALLLASLALQAEYGDYQAEVHGMSYFRLEHYVPARVMEKLDTSYIKEELPKLHSTYVGASEKETELEFLKLCQRLTEYGIHLHHVLPEKRSQTGILLGVCSKGVVIFEVHNGARTPVLRFPWRETKKISFSKKKITLQNTSDGIKHAFQTDNSKTCQYLLHLCSSQHKFQLQMRTRQSNQDTQDIERASFRSLNLHAESVKGFNMGRAISTGSLASIQAEILKRLSCSELSLFQPLPGSSKDKNEKTSWEDRPRVMSKSFHDLSQSHISDIMGRVFQQIPKFDTGSAAGALKLSNSKSHAGLSRSPERKKNESDSSSIEDTGQAYVVGVSMNSSGNLPTSTPLKETDSLQTTQSRVSSPEREITLVNLKKDEKMGLGFQIVGGEKTGKLDLGIFIHSVTPGGPADLEGSLKPGHRLISVNSTSLEGVSHHAALEIIENAPEDVTLVISQPKDKLSKASSNAAHLTNGARTYLRRPSSVQDNEAESSSEEHNRSRGHQRPVSGSLSGLSGAKRDGSMSSQDSRTESASLSQSQSAGFFGKRASGRAQQDPQNNSDSQTGLSKSNEKRRSSSDSTRAKIKRPGVVESVEYSDRGDSDMDEATYSSSQEQQADKKESSSANTAHKTNSKKVTAALLKPGDIFEVELAKKDNGLGISVTVLFDKGGVNTSIRHGGIYVKAIIPKGAAEADGRIEKGDRVLSVNGISLEGATHKQAVETLRNTGQVVHLLLEKGQLSAAKVHAPVTPQCTPPNQVGQCEPQGKPAIKATNAKDYSFVTAENTFEVKLLKNSSGLGFSFCREDNLTPEQLGSTIVRVKKLFPGQPAAESGQIEIGDVILKVNGASLKGLSQQEVISALRGTSPEVSLLLCRPPPGILPDIDPSLLTPIHSPHQVFPDVSREVSGPSTGEQADSSDENETIDPSKKRLKSPSRRDSYSDSSRSGDEEVMDSAAQVGSGWSSALYQPSGEAVPQAHSQYEARSGQEEAVRTILCSVHETSSKSELEDDRYVARDDPCSAAESVYKNRFLDLLEVELQVTMTKSEKGSLGFTVTKGNDNVGCYIHDIVQDPAKSDGRLRPGDRLIKVNDIDVTNMSHTDAVNFLRAAPRTVRLVLGRVLELPKMPVLPHLLPDITLTCHKEELGLVLSGGHDSLYQVVYISDILPRSVAAREESLHALDIIHYINGVSTQGMSLKEAKRSLETSLPKVVLKATRYVLCMFSIFVLQCRRVLGTSLGITPWCLPLSFSSSSAPNPFWEKLTFYTICFSETEVPDDEYYDEDDHNEVVQYLLDVVDEEAQNLLNRNNATSEAQNLLHIKKLTEDKSEDTDCDGSSLPEDFSEVRWSPPQPPLSQADEDEITWGSDELPIESINQERVNKDFPLVTNEEISSLPTVNVLPGGKYSGAKLKSVIRMLRGLLEQGVPSKEIENLQELKPLDQCLIGQAKENRKKNRYKNILPYDTTRVPLGTEGGYINASFIRMPVGNEEFIYIACQGPLPTTVADFWQMVWEQKCTVIAMMTQEVEGEKIKCQRYWPDVLNKTTMITDRLRLALVRFQQLKGFIIRVLELEEIQTGEVRHISHLNFIAWPDHDTPSQPDDLLTFISYMRHVYKSGPIVTHCSAGIGRSGTLICIDVVLGLISRDLDFDISDLVRTMRLQRHGMVQTEDQYIFCYQVVLYVLNHLQQEEQRGK</sequence>
<dbReference type="InterPro" id="IPR035963">
    <property type="entry name" value="FERM_2"/>
</dbReference>
<dbReference type="InterPro" id="IPR000242">
    <property type="entry name" value="PTP_cat"/>
</dbReference>
<dbReference type="InterPro" id="IPR018979">
    <property type="entry name" value="FERM_N"/>
</dbReference>
<evidence type="ECO:0000256" key="21">
    <source>
        <dbReference type="PIRSR" id="PIRSR000933-51"/>
    </source>
</evidence>
<dbReference type="SMART" id="SM00295">
    <property type="entry name" value="B41"/>
    <property type="match status" value="1"/>
</dbReference>
<keyword evidence="8" id="KW-0677">Repeat</keyword>
<evidence type="ECO:0000256" key="1">
    <source>
        <dbReference type="ARBA" id="ARBA00004123"/>
    </source>
</evidence>
<comment type="function">
    <text evidence="16">Tyrosine phosphatase which negatively regulates FAS-induced apoptosis and NGFR-mediated pro-apoptotic signaling. May regulate phosphoinositide 3-kinase (PI3K) signaling through dephosphorylation of PIK3R2.</text>
</comment>
<dbReference type="SMART" id="SM00228">
    <property type="entry name" value="PDZ"/>
    <property type="match status" value="5"/>
</dbReference>